<dbReference type="OrthoDB" id="10056090at2759"/>
<feature type="domain" description="C-Maf-inducing protein PH" evidence="1">
    <location>
        <begin position="3"/>
        <end position="52"/>
    </location>
</feature>
<protein>
    <recommendedName>
        <fullName evidence="1">C-Maf-inducing protein PH domain-containing protein</fullName>
    </recommendedName>
</protein>
<dbReference type="GeneID" id="20252443"/>
<reference evidence="2 3" key="1">
    <citation type="journal article" date="2013" name="Nature">
        <title>Insights into bilaterian evolution from three spiralian genomes.</title>
        <authorList>
            <person name="Simakov O."/>
            <person name="Marletaz F."/>
            <person name="Cho S.J."/>
            <person name="Edsinger-Gonzales E."/>
            <person name="Havlak P."/>
            <person name="Hellsten U."/>
            <person name="Kuo D.H."/>
            <person name="Larsson T."/>
            <person name="Lv J."/>
            <person name="Arendt D."/>
            <person name="Savage R."/>
            <person name="Osoegawa K."/>
            <person name="de Jong P."/>
            <person name="Grimwood J."/>
            <person name="Chapman J.A."/>
            <person name="Shapiro H."/>
            <person name="Aerts A."/>
            <person name="Otillar R.P."/>
            <person name="Terry A.Y."/>
            <person name="Boore J.L."/>
            <person name="Grigoriev I.V."/>
            <person name="Lindberg D.R."/>
            <person name="Seaver E.C."/>
            <person name="Weisblat D.A."/>
            <person name="Putnam N.H."/>
            <person name="Rokhsar D.S."/>
        </authorList>
    </citation>
    <scope>NUCLEOTIDE SEQUENCE [LARGE SCALE GENOMIC DNA]</scope>
</reference>
<dbReference type="KEGG" id="lgi:LOTGIDRAFT_80178"/>
<sequence length="53" mass="6225">GPKCKLLSEGDIQVCRLNHTRTIVSKIMNSKYLRRWESHHIILDHNVIRSQTV</sequence>
<keyword evidence="3" id="KW-1185">Reference proteome</keyword>
<accession>V3ZKB6</accession>
<evidence type="ECO:0000313" key="3">
    <source>
        <dbReference type="Proteomes" id="UP000030746"/>
    </source>
</evidence>
<gene>
    <name evidence="2" type="ORF">LOTGIDRAFT_80178</name>
</gene>
<dbReference type="OMA" id="WGHRENR"/>
<dbReference type="AlphaFoldDB" id="V3ZKB6"/>
<name>V3ZKB6_LOTGI</name>
<feature type="non-terminal residue" evidence="2">
    <location>
        <position position="1"/>
    </location>
</feature>
<evidence type="ECO:0000259" key="1">
    <source>
        <dbReference type="Pfam" id="PF23066"/>
    </source>
</evidence>
<dbReference type="EMBL" id="KB203854">
    <property type="protein sequence ID" value="ESO82820.1"/>
    <property type="molecule type" value="Genomic_DNA"/>
</dbReference>
<dbReference type="Proteomes" id="UP000030746">
    <property type="component" value="Unassembled WGS sequence"/>
</dbReference>
<dbReference type="RefSeq" id="XP_009066406.1">
    <property type="nucleotide sequence ID" value="XM_009068158.1"/>
</dbReference>
<organism evidence="2 3">
    <name type="scientific">Lottia gigantea</name>
    <name type="common">Giant owl limpet</name>
    <dbReference type="NCBI Taxonomy" id="225164"/>
    <lineage>
        <taxon>Eukaryota</taxon>
        <taxon>Metazoa</taxon>
        <taxon>Spiralia</taxon>
        <taxon>Lophotrochozoa</taxon>
        <taxon>Mollusca</taxon>
        <taxon>Gastropoda</taxon>
        <taxon>Patellogastropoda</taxon>
        <taxon>Lottioidea</taxon>
        <taxon>Lottiidae</taxon>
        <taxon>Lottia</taxon>
    </lineage>
</organism>
<evidence type="ECO:0000313" key="2">
    <source>
        <dbReference type="EMBL" id="ESO82820.1"/>
    </source>
</evidence>
<dbReference type="CTD" id="20252443"/>
<feature type="non-terminal residue" evidence="2">
    <location>
        <position position="53"/>
    </location>
</feature>
<dbReference type="HOGENOM" id="CLU_3074715_0_0_1"/>
<dbReference type="InterPro" id="IPR056429">
    <property type="entry name" value="PH_CMIP"/>
</dbReference>
<proteinExistence type="predicted"/>
<dbReference type="Pfam" id="PF23066">
    <property type="entry name" value="PH_21"/>
    <property type="match status" value="1"/>
</dbReference>